<gene>
    <name evidence="2" type="ORF">B0H50_10724</name>
</gene>
<comment type="caution">
    <text evidence="2">The sequence shown here is derived from an EMBL/GenBank/DDBJ whole genome shotgun (WGS) entry which is preliminary data.</text>
</comment>
<evidence type="ECO:0000313" key="3">
    <source>
        <dbReference type="Proteomes" id="UP000245523"/>
    </source>
</evidence>
<organism evidence="2 3">
    <name type="scientific">Hallerella porci</name>
    <dbReference type="NCBI Taxonomy" id="1945871"/>
    <lineage>
        <taxon>Bacteria</taxon>
        <taxon>Pseudomonadati</taxon>
        <taxon>Fibrobacterota</taxon>
        <taxon>Fibrobacteria</taxon>
        <taxon>Fibrobacterales</taxon>
        <taxon>Fibrobacteraceae</taxon>
        <taxon>Hallerella</taxon>
    </lineage>
</organism>
<dbReference type="InterPro" id="IPR055346">
    <property type="entry name" value="Fe-S_cluster_assembly_SufBD"/>
</dbReference>
<sequence length="352" mass="39183">MQQEALGKIRALGLPTRRTEDWSYFPTSLLSKISRLTFIDDAHFKIDAGDARNVERLAESNFSAADFQIEKETDISALLPLALGAKSFVKEIPEGANETGILKAHDEFSHTVFRLGKNAKASLEILENKIVREISAERLDFFVDEGAELELFSTEESHAGELKFRSIRIHQEKNSRVNILDLNRTDSTRRVSVSAFLNGEGAEFAFRELNQLGNSASENGFVRVYHNAANCKSHQFVRNLLSDHSYMSYDGGVTAGLDCPGTDSSELINTMLLSDDSKICVKPTLKIYHDDVACSHGNTVGSLDEESIFYLMSRGIEKEKAEALLMQAFAKDVIAEHPGALGRNRMFKLLEV</sequence>
<dbReference type="PANTHER" id="PTHR43575:SF1">
    <property type="entry name" value="PROTEIN ABCI7, CHLOROPLASTIC"/>
    <property type="match status" value="1"/>
</dbReference>
<dbReference type="Pfam" id="PF01458">
    <property type="entry name" value="SUFBD_core"/>
    <property type="match status" value="1"/>
</dbReference>
<dbReference type="SUPFAM" id="SSF101960">
    <property type="entry name" value="Stabilizer of iron transporter SufD"/>
    <property type="match status" value="1"/>
</dbReference>
<accession>A0ABX5LLS9</accession>
<protein>
    <submittedName>
        <fullName evidence="2">Fe-S cluster assembly protein SufD</fullName>
    </submittedName>
</protein>
<dbReference type="InterPro" id="IPR037284">
    <property type="entry name" value="SUF_FeS_clus_asmbl_SufBD_sf"/>
</dbReference>
<dbReference type="RefSeq" id="WP_106198744.1">
    <property type="nucleotide sequence ID" value="NZ_JAXEIU010000002.1"/>
</dbReference>
<evidence type="ECO:0000259" key="1">
    <source>
        <dbReference type="Pfam" id="PF01458"/>
    </source>
</evidence>
<dbReference type="InterPro" id="IPR000825">
    <property type="entry name" value="SUF_FeS_clus_asmbl_SufBD_core"/>
</dbReference>
<keyword evidence="3" id="KW-1185">Reference proteome</keyword>
<evidence type="ECO:0000313" key="2">
    <source>
        <dbReference type="EMBL" id="PWL03267.1"/>
    </source>
</evidence>
<reference evidence="2 3" key="1">
    <citation type="submission" date="2018-05" db="EMBL/GenBank/DDBJ databases">
        <title>Animal gut microbial communities from fecal samples from Wisconsin, USA.</title>
        <authorList>
            <person name="Neumann A."/>
        </authorList>
    </citation>
    <scope>NUCLEOTIDE SEQUENCE [LARGE SCALE GENOMIC DNA]</scope>
    <source>
        <strain evidence="2 3">UWS4</strain>
    </source>
</reference>
<dbReference type="PANTHER" id="PTHR43575">
    <property type="entry name" value="PROTEIN ABCI7, CHLOROPLASTIC"/>
    <property type="match status" value="1"/>
</dbReference>
<dbReference type="EMBL" id="QGHD01000007">
    <property type="protein sequence ID" value="PWL03267.1"/>
    <property type="molecule type" value="Genomic_DNA"/>
</dbReference>
<name>A0ABX5LLS9_9BACT</name>
<feature type="domain" description="SUF system FeS cluster assembly SufBD core" evidence="1">
    <location>
        <begin position="107"/>
        <end position="329"/>
    </location>
</feature>
<proteinExistence type="predicted"/>
<dbReference type="Proteomes" id="UP000245523">
    <property type="component" value="Unassembled WGS sequence"/>
</dbReference>